<accession>A0A5B2VW05</accession>
<comment type="caution">
    <text evidence="4">The sequence shown here is derived from an EMBL/GenBank/DDBJ whole genome shotgun (WGS) entry which is preliminary data.</text>
</comment>
<dbReference type="GO" id="GO:0016989">
    <property type="term" value="F:sigma factor antagonist activity"/>
    <property type="evidence" value="ECO:0007669"/>
    <property type="project" value="TreeGrafter"/>
</dbReference>
<sequence length="386" mass="42117">MPKNGSRITYLLQRYASKTCSREELEELFAYIASQPEDSTLHEFMETAWQEQQPGATVPDVDLNSVYHNIIPTTPVKRVFPFRYAAAAALLLAVATLAFLWQRPNRTSPQDLPAIQQPVAVISPGSNKAVLTLSNGATITLDSSGQQVISGGNGNQITQQNGQLVYGAAATADHIQYHTLSTPRGGQFRLTLPDGTKVWLNSASSLRYPTAFKGAEREVELQGQGYFDVAQNAAQPFKVKVNTVEVQVLGTGFDIMAYGDEATINTTLVSGAVQVKSGNNLQRLQPGQQAVFNQQSHALSVQEADVDKITAWKSGLFVFNNMTLTAILREVARWYDVEIAYDTTPSTELYGGGISRSLPLADVLKLLEANGFNHFRIAGRKVIVLP</sequence>
<dbReference type="Gene3D" id="2.60.120.1440">
    <property type="match status" value="1"/>
</dbReference>
<feature type="domain" description="FecR protein" evidence="2">
    <location>
        <begin position="179"/>
        <end position="274"/>
    </location>
</feature>
<proteinExistence type="predicted"/>
<dbReference type="FunFam" id="2.60.120.1440:FF:000001">
    <property type="entry name" value="Putative anti-sigma factor"/>
    <property type="match status" value="1"/>
</dbReference>
<keyword evidence="1" id="KW-0472">Membrane</keyword>
<reference evidence="4 5" key="2">
    <citation type="submission" date="2019-09" db="EMBL/GenBank/DDBJ databases">
        <authorList>
            <person name="Jin C."/>
        </authorList>
    </citation>
    <scope>NUCLEOTIDE SEQUENCE [LARGE SCALE GENOMIC DNA]</scope>
    <source>
        <strain evidence="4 5">BN140078</strain>
    </source>
</reference>
<evidence type="ECO:0000256" key="1">
    <source>
        <dbReference type="SAM" id="Phobius"/>
    </source>
</evidence>
<feature type="transmembrane region" description="Helical" evidence="1">
    <location>
        <begin position="82"/>
        <end position="101"/>
    </location>
</feature>
<dbReference type="Pfam" id="PF04773">
    <property type="entry name" value="FecR"/>
    <property type="match status" value="1"/>
</dbReference>
<protein>
    <submittedName>
        <fullName evidence="4">DUF4974 domain-containing protein</fullName>
    </submittedName>
</protein>
<evidence type="ECO:0000313" key="5">
    <source>
        <dbReference type="Proteomes" id="UP000324611"/>
    </source>
</evidence>
<keyword evidence="5" id="KW-1185">Reference proteome</keyword>
<dbReference type="InterPro" id="IPR032508">
    <property type="entry name" value="FecR_C"/>
</dbReference>
<dbReference type="InterPro" id="IPR006860">
    <property type="entry name" value="FecR"/>
</dbReference>
<dbReference type="Gene3D" id="3.55.50.30">
    <property type="match status" value="1"/>
</dbReference>
<evidence type="ECO:0000313" key="4">
    <source>
        <dbReference type="EMBL" id="KAA2243295.1"/>
    </source>
</evidence>
<keyword evidence="1" id="KW-1133">Transmembrane helix</keyword>
<dbReference type="EMBL" id="VUOC01000002">
    <property type="protein sequence ID" value="KAA2243295.1"/>
    <property type="molecule type" value="Genomic_DNA"/>
</dbReference>
<dbReference type="Pfam" id="PF16344">
    <property type="entry name" value="FecR_C"/>
    <property type="match status" value="1"/>
</dbReference>
<dbReference type="InterPro" id="IPR012373">
    <property type="entry name" value="Ferrdict_sens_TM"/>
</dbReference>
<evidence type="ECO:0000259" key="3">
    <source>
        <dbReference type="Pfam" id="PF16344"/>
    </source>
</evidence>
<dbReference type="PANTHER" id="PTHR30273">
    <property type="entry name" value="PERIPLASMIC SIGNAL SENSOR AND SIGMA FACTOR ACTIVATOR FECR-RELATED"/>
    <property type="match status" value="1"/>
</dbReference>
<evidence type="ECO:0000259" key="2">
    <source>
        <dbReference type="Pfam" id="PF04773"/>
    </source>
</evidence>
<dbReference type="RefSeq" id="WP_149838171.1">
    <property type="nucleotide sequence ID" value="NZ_VUOC01000002.1"/>
</dbReference>
<dbReference type="AlphaFoldDB" id="A0A5B2VW05"/>
<keyword evidence="1" id="KW-0812">Transmembrane</keyword>
<feature type="domain" description="Protein FecR C-terminal" evidence="3">
    <location>
        <begin position="317"/>
        <end position="384"/>
    </location>
</feature>
<dbReference type="PIRSF" id="PIRSF018266">
    <property type="entry name" value="FecR"/>
    <property type="match status" value="1"/>
</dbReference>
<dbReference type="Proteomes" id="UP000324611">
    <property type="component" value="Unassembled WGS sequence"/>
</dbReference>
<organism evidence="4 5">
    <name type="scientific">Chitinophaga agrisoli</name>
    <dbReference type="NCBI Taxonomy" id="2607653"/>
    <lineage>
        <taxon>Bacteria</taxon>
        <taxon>Pseudomonadati</taxon>
        <taxon>Bacteroidota</taxon>
        <taxon>Chitinophagia</taxon>
        <taxon>Chitinophagales</taxon>
        <taxon>Chitinophagaceae</taxon>
        <taxon>Chitinophaga</taxon>
    </lineage>
</organism>
<dbReference type="PANTHER" id="PTHR30273:SF2">
    <property type="entry name" value="PROTEIN FECR"/>
    <property type="match status" value="1"/>
</dbReference>
<reference evidence="4 5" key="1">
    <citation type="submission" date="2019-09" db="EMBL/GenBank/DDBJ databases">
        <title>Chitinophaga ginsengihumi sp. nov., isolated from soil of ginseng rhizosphere.</title>
        <authorList>
            <person name="Lee J."/>
        </authorList>
    </citation>
    <scope>NUCLEOTIDE SEQUENCE [LARGE SCALE GENOMIC DNA]</scope>
    <source>
        <strain evidence="4 5">BN140078</strain>
    </source>
</reference>
<gene>
    <name evidence="4" type="ORF">F0L74_12355</name>
</gene>
<name>A0A5B2VW05_9BACT</name>